<sequence>MTLALALAPLAALLSVAGGLTVLPILGLLTAVSVVTLHHLNQDLNAARMLFVAAVALAISVIPTWKLNDYTEESRTPGTLAALSLALFLGFTVCASLPAEEAMRSSSVMPVNPSAITTSLMITFTGLAALALRTGIKYQFAGLLTACNGILLAAANAPQTRAVWIVGGSILLLVTTCLWLAQRLSLLRSDSDF</sequence>
<proteinExistence type="predicted"/>
<dbReference type="Proteomes" id="UP000635278">
    <property type="component" value="Unassembled WGS sequence"/>
</dbReference>
<feature type="transmembrane region" description="Helical" evidence="1">
    <location>
        <begin position="79"/>
        <end position="99"/>
    </location>
</feature>
<feature type="transmembrane region" description="Helical" evidence="1">
    <location>
        <begin position="162"/>
        <end position="181"/>
    </location>
</feature>
<keyword evidence="1" id="KW-1133">Transmembrane helix</keyword>
<organism evidence="2 3">
    <name type="scientific">Acetobacter musti</name>
    <dbReference type="NCBI Taxonomy" id="864732"/>
    <lineage>
        <taxon>Bacteria</taxon>
        <taxon>Pseudomonadati</taxon>
        <taxon>Pseudomonadota</taxon>
        <taxon>Alphaproteobacteria</taxon>
        <taxon>Acetobacterales</taxon>
        <taxon>Acetobacteraceae</taxon>
        <taxon>Acetobacter</taxon>
    </lineage>
</organism>
<keyword evidence="1" id="KW-0812">Transmembrane</keyword>
<name>A0ABX0JPJ7_9PROT</name>
<evidence type="ECO:0000313" key="2">
    <source>
        <dbReference type="EMBL" id="NHN85373.1"/>
    </source>
</evidence>
<dbReference type="EMBL" id="WOTB01000015">
    <property type="protein sequence ID" value="NHN85373.1"/>
    <property type="molecule type" value="Genomic_DNA"/>
</dbReference>
<feature type="transmembrane region" description="Helical" evidence="1">
    <location>
        <begin position="46"/>
        <end position="67"/>
    </location>
</feature>
<keyword evidence="1" id="KW-0472">Membrane</keyword>
<gene>
    <name evidence="2" type="ORF">GOB93_12080</name>
</gene>
<comment type="caution">
    <text evidence="2">The sequence shown here is derived from an EMBL/GenBank/DDBJ whole genome shotgun (WGS) entry which is preliminary data.</text>
</comment>
<evidence type="ECO:0000256" key="1">
    <source>
        <dbReference type="SAM" id="Phobius"/>
    </source>
</evidence>
<feature type="transmembrane region" description="Helical" evidence="1">
    <location>
        <begin position="111"/>
        <end position="131"/>
    </location>
</feature>
<accession>A0ABX0JPJ7</accession>
<keyword evidence="3" id="KW-1185">Reference proteome</keyword>
<dbReference type="RefSeq" id="WP_173583761.1">
    <property type="nucleotide sequence ID" value="NZ_WOTB01000015.1"/>
</dbReference>
<evidence type="ECO:0000313" key="3">
    <source>
        <dbReference type="Proteomes" id="UP000635278"/>
    </source>
</evidence>
<reference evidence="2 3" key="1">
    <citation type="journal article" date="2020" name="Int. J. Syst. Evol. Microbiol.">
        <title>Novel acetic acid bacteria from cider fermentations: Acetobacter conturbans sp. nov. and Acetobacter fallax sp. nov.</title>
        <authorList>
            <person name="Sombolestani A.S."/>
            <person name="Cleenwerck I."/>
            <person name="Cnockaert M."/>
            <person name="Borremans W."/>
            <person name="Wieme A.D."/>
            <person name="De Vuyst L."/>
            <person name="Vandamme P."/>
        </authorList>
    </citation>
    <scope>NUCLEOTIDE SEQUENCE [LARGE SCALE GENOMIC DNA]</scope>
    <source>
        <strain evidence="2 3">LMG 30640</strain>
    </source>
</reference>
<protein>
    <submittedName>
        <fullName evidence="2">Uncharacterized protein</fullName>
    </submittedName>
</protein>